<protein>
    <submittedName>
        <fullName evidence="1">Predicted protein</fullName>
    </submittedName>
</protein>
<dbReference type="EMBL" id="FP929127">
    <property type="protein sequence ID" value="CBX95399.1"/>
    <property type="molecule type" value="Genomic_DNA"/>
</dbReference>
<dbReference type="VEuPathDB" id="FungiDB:LEMA_P025510.1"/>
<evidence type="ECO:0000313" key="1">
    <source>
        <dbReference type="EMBL" id="CBX95399.1"/>
    </source>
</evidence>
<dbReference type="AlphaFoldDB" id="E4ZXI9"/>
<reference evidence="2" key="1">
    <citation type="journal article" date="2011" name="Nat. Commun.">
        <title>Effector diversification within compartments of the Leptosphaeria maculans genome affected by Repeat-Induced Point mutations.</title>
        <authorList>
            <person name="Rouxel T."/>
            <person name="Grandaubert J."/>
            <person name="Hane J.K."/>
            <person name="Hoede C."/>
            <person name="van de Wouw A.P."/>
            <person name="Couloux A."/>
            <person name="Dominguez V."/>
            <person name="Anthouard V."/>
            <person name="Bally P."/>
            <person name="Bourras S."/>
            <person name="Cozijnsen A.J."/>
            <person name="Ciuffetti L.M."/>
            <person name="Degrave A."/>
            <person name="Dilmaghani A."/>
            <person name="Duret L."/>
            <person name="Fudal I."/>
            <person name="Goodwin S.B."/>
            <person name="Gout L."/>
            <person name="Glaser N."/>
            <person name="Linglin J."/>
            <person name="Kema G.H.J."/>
            <person name="Lapalu N."/>
            <person name="Lawrence C.B."/>
            <person name="May K."/>
            <person name="Meyer M."/>
            <person name="Ollivier B."/>
            <person name="Poulain J."/>
            <person name="Schoch C.L."/>
            <person name="Simon A."/>
            <person name="Spatafora J.W."/>
            <person name="Stachowiak A."/>
            <person name="Turgeon B.G."/>
            <person name="Tyler B.M."/>
            <person name="Vincent D."/>
            <person name="Weissenbach J."/>
            <person name="Amselem J."/>
            <person name="Quesneville H."/>
            <person name="Oliver R.P."/>
            <person name="Wincker P."/>
            <person name="Balesdent M.-H."/>
            <person name="Howlett B.J."/>
        </authorList>
    </citation>
    <scope>NUCLEOTIDE SEQUENCE [LARGE SCALE GENOMIC DNA]</scope>
    <source>
        <strain evidence="2">JN3 / isolate v23.1.3 / race Av1-4-5-6-7-8</strain>
    </source>
</reference>
<sequence length="191" mass="20842">MSLHDRNTEHPQMYWIFHRVRQSTDGHRYLTVTRRLQTLLAGMKLRGDGMGCLTASGITGDDVSTDVRKMHIVMRGDAPLGPIDDGYIADEALHSSSSCPGLLFLTDETRCPMKGPIMPWQSKAAPRTEPSPSGWWAATATRKACVLPHSSHGSRVPESIPLSAVVVPGPRADLELAMLKGCSCGPVFDDY</sequence>
<proteinExistence type="predicted"/>
<keyword evidence="2" id="KW-1185">Reference proteome</keyword>
<dbReference type="Proteomes" id="UP000002668">
    <property type="component" value="Genome"/>
</dbReference>
<accession>E4ZXI9</accession>
<dbReference type="HOGENOM" id="CLU_1421658_0_0_1"/>
<organism evidence="2">
    <name type="scientific">Leptosphaeria maculans (strain JN3 / isolate v23.1.3 / race Av1-4-5-6-7-8)</name>
    <name type="common">Blackleg fungus</name>
    <name type="synonym">Phoma lingam</name>
    <dbReference type="NCBI Taxonomy" id="985895"/>
    <lineage>
        <taxon>Eukaryota</taxon>
        <taxon>Fungi</taxon>
        <taxon>Dikarya</taxon>
        <taxon>Ascomycota</taxon>
        <taxon>Pezizomycotina</taxon>
        <taxon>Dothideomycetes</taxon>
        <taxon>Pleosporomycetidae</taxon>
        <taxon>Pleosporales</taxon>
        <taxon>Pleosporineae</taxon>
        <taxon>Leptosphaeriaceae</taxon>
        <taxon>Plenodomus</taxon>
        <taxon>Plenodomus lingam/Leptosphaeria maculans species complex</taxon>
    </lineage>
</organism>
<dbReference type="InParanoid" id="E4ZXI9"/>
<name>E4ZXI9_LEPMJ</name>
<evidence type="ECO:0000313" key="2">
    <source>
        <dbReference type="Proteomes" id="UP000002668"/>
    </source>
</evidence>
<gene>
    <name evidence="1" type="ORF">LEMA_P025510.1</name>
</gene>